<dbReference type="Pfam" id="PF01926">
    <property type="entry name" value="MMR_HSR1"/>
    <property type="match status" value="1"/>
</dbReference>
<accession>A0A0V1BMG4</accession>
<dbReference type="SMART" id="SM00027">
    <property type="entry name" value="EH"/>
    <property type="match status" value="1"/>
</dbReference>
<feature type="domain" description="EH" evidence="1">
    <location>
        <begin position="478"/>
        <end position="566"/>
    </location>
</feature>
<dbReference type="InterPro" id="IPR051943">
    <property type="entry name" value="TRAFAC_Dynamin-like_GTPase"/>
</dbReference>
<keyword evidence="3" id="KW-1185">Reference proteome</keyword>
<dbReference type="OrthoDB" id="19981at2759"/>
<dbReference type="PROSITE" id="PS50031">
    <property type="entry name" value="EH"/>
    <property type="match status" value="1"/>
</dbReference>
<dbReference type="PANTHER" id="PTHR43681">
    <property type="entry name" value="TRANSMEMBRANE GTPASE FZO"/>
    <property type="match status" value="1"/>
</dbReference>
<dbReference type="InterPro" id="IPR027417">
    <property type="entry name" value="P-loop_NTPase"/>
</dbReference>
<dbReference type="SUPFAM" id="SSF47473">
    <property type="entry name" value="EF-hand"/>
    <property type="match status" value="1"/>
</dbReference>
<dbReference type="eggNOG" id="KOG1954">
    <property type="taxonomic scope" value="Eukaryota"/>
</dbReference>
<dbReference type="InterPro" id="IPR000261">
    <property type="entry name" value="EH_dom"/>
</dbReference>
<dbReference type="STRING" id="6334.A0A0V1BMG4"/>
<dbReference type="Gene3D" id="1.10.238.10">
    <property type="entry name" value="EF-hand"/>
    <property type="match status" value="1"/>
</dbReference>
<dbReference type="EMBL" id="JYDH01000029">
    <property type="protein sequence ID" value="KRY37996.1"/>
    <property type="molecule type" value="Genomic_DNA"/>
</dbReference>
<dbReference type="InParanoid" id="A0A0V1BMG4"/>
<evidence type="ECO:0000313" key="2">
    <source>
        <dbReference type="EMBL" id="KRY37996.1"/>
    </source>
</evidence>
<evidence type="ECO:0000259" key="1">
    <source>
        <dbReference type="PROSITE" id="PS50031"/>
    </source>
</evidence>
<dbReference type="PANTHER" id="PTHR43681:SF1">
    <property type="entry name" value="SARCALUMENIN"/>
    <property type="match status" value="1"/>
</dbReference>
<proteinExistence type="predicted"/>
<dbReference type="InterPro" id="IPR040990">
    <property type="entry name" value="DUF5600"/>
</dbReference>
<name>A0A0V1BMG4_TRISP</name>
<dbReference type="Gene3D" id="1.10.268.20">
    <property type="match status" value="1"/>
</dbReference>
<evidence type="ECO:0000313" key="3">
    <source>
        <dbReference type="Proteomes" id="UP000054776"/>
    </source>
</evidence>
<feature type="non-terminal residue" evidence="2">
    <location>
        <position position="1"/>
    </location>
</feature>
<dbReference type="SUPFAM" id="SSF52540">
    <property type="entry name" value="P-loop containing nucleoside triphosphate hydrolases"/>
    <property type="match status" value="1"/>
</dbReference>
<reference evidence="2 3" key="1">
    <citation type="submission" date="2015-01" db="EMBL/GenBank/DDBJ databases">
        <title>Evolution of Trichinella species and genotypes.</title>
        <authorList>
            <person name="Korhonen P.K."/>
            <person name="Edoardo P."/>
            <person name="Giuseppe L.R."/>
            <person name="Gasser R.B."/>
        </authorList>
    </citation>
    <scope>NUCLEOTIDE SEQUENCE [LARGE SCALE GENOMIC DNA]</scope>
    <source>
        <strain evidence="2">ISS3</strain>
    </source>
</reference>
<dbReference type="InterPro" id="IPR006073">
    <property type="entry name" value="GTP-bd"/>
</dbReference>
<organism evidence="2 3">
    <name type="scientific">Trichinella spiralis</name>
    <name type="common">Trichina worm</name>
    <dbReference type="NCBI Taxonomy" id="6334"/>
    <lineage>
        <taxon>Eukaryota</taxon>
        <taxon>Metazoa</taxon>
        <taxon>Ecdysozoa</taxon>
        <taxon>Nematoda</taxon>
        <taxon>Enoplea</taxon>
        <taxon>Dorylaimia</taxon>
        <taxon>Trichinellida</taxon>
        <taxon>Trichinellidae</taxon>
        <taxon>Trichinella</taxon>
    </lineage>
</organism>
<dbReference type="AlphaFoldDB" id="A0A0V1BMG4"/>
<dbReference type="Pfam" id="PF18150">
    <property type="entry name" value="DUF5600"/>
    <property type="match status" value="1"/>
</dbReference>
<protein>
    <submittedName>
        <fullName evidence="2">EH domain-containing protein 1</fullName>
    </submittedName>
</protein>
<dbReference type="InterPro" id="IPR011992">
    <property type="entry name" value="EF-hand-dom_pair"/>
</dbReference>
<comment type="caution">
    <text evidence="2">The sequence shown here is derived from an EMBL/GenBank/DDBJ whole genome shotgun (WGS) entry which is preliminary data.</text>
</comment>
<dbReference type="Gene3D" id="3.40.50.300">
    <property type="entry name" value="P-loop containing nucleotide triphosphate hydrolases"/>
    <property type="match status" value="1"/>
</dbReference>
<sequence>LKLVMSTAKEQNAKQACCTQHFCRTVNFYLYINPFQVYCKNCIEMAHNLTQEQCEEKEAPSPKRSLFAKTLNEYYKEKILPVEVCINFDLYCSLPLLDCEFSCNPTILFLGQHSVGKTSMIRFLLNTDYPGMRIAPEPSNDIFNIIIYGNDARIIPSNIMINSTNFPFPGLTQFSNQCLKKCVVVSCPVPLLKHVTIIDTPGILENSLQPQGPTEFEQMIRYFSGKVDRILLMFDALRFDLSESMNRLLYILQPFEDKILLILNKGDTCDPIALSHVRSALIWSMSRKLHSVDMPKVYVGSFWDKPLRSVVHQQLFQADLSRLFEELRCLPRTTNIRRLKDVLKRANQVLLFATLTNKMHRMRYFAGCIPKMKRRTLAKIVSNEVYPKLINVLHLQSHDLPTMDLMYSLMLRDIWIFKKVSKRDFQQLRDFLHNDMTHLLEILRAEVPEKIPCGRLQDPLLNRDWEDCEWSVVNEEAEKQGWRSEFHLLGPKKGLLHAVQLIDTLQKCGLPMMVLDQIWRLVDQDNDNMINEDQFCLVKYLINRTLRGRPVPSELPNCMLPPQSQDNSCACNKAEIEMEDSVSNDEPYPTEQCSTPHKQLCFFQSHEKNEE</sequence>
<dbReference type="Pfam" id="PF12763">
    <property type="entry name" value="EH"/>
    <property type="match status" value="1"/>
</dbReference>
<dbReference type="Proteomes" id="UP000054776">
    <property type="component" value="Unassembled WGS sequence"/>
</dbReference>
<gene>
    <name evidence="2" type="primary">Ehd1</name>
    <name evidence="2" type="ORF">T01_10398</name>
</gene>
<dbReference type="GO" id="GO:0005525">
    <property type="term" value="F:GTP binding"/>
    <property type="evidence" value="ECO:0007669"/>
    <property type="project" value="InterPro"/>
</dbReference>